<dbReference type="EMBL" id="SMLL01000008">
    <property type="protein sequence ID" value="TFY96901.1"/>
    <property type="molecule type" value="Genomic_DNA"/>
</dbReference>
<comment type="caution">
    <text evidence="8">The sequence shown here is derived from an EMBL/GenBank/DDBJ whole genome shotgun (WGS) entry which is preliminary data.</text>
</comment>
<dbReference type="AlphaFoldDB" id="A0A4Z0BDY8"/>
<evidence type="ECO:0000313" key="8">
    <source>
        <dbReference type="EMBL" id="TFY96901.1"/>
    </source>
</evidence>
<evidence type="ECO:0000259" key="7">
    <source>
        <dbReference type="Pfam" id="PF00482"/>
    </source>
</evidence>
<proteinExistence type="predicted"/>
<reference evidence="8 9" key="1">
    <citation type="submission" date="2019-03" db="EMBL/GenBank/DDBJ databases">
        <title>Ramlibacter rhizophilus CCTCC AB2015357, whole genome shotgun sequence.</title>
        <authorList>
            <person name="Zhang X."/>
            <person name="Feng G."/>
            <person name="Zhu H."/>
        </authorList>
    </citation>
    <scope>NUCLEOTIDE SEQUENCE [LARGE SCALE GENOMIC DNA]</scope>
    <source>
        <strain evidence="8 9">CCTCC AB2015357</strain>
    </source>
</reference>
<dbReference type="PANTHER" id="PTHR35007">
    <property type="entry name" value="INTEGRAL MEMBRANE PROTEIN-RELATED"/>
    <property type="match status" value="1"/>
</dbReference>
<keyword evidence="5 6" id="KW-0472">Membrane</keyword>
<dbReference type="Proteomes" id="UP000297564">
    <property type="component" value="Unassembled WGS sequence"/>
</dbReference>
<accession>A0A4Z0BDY8</accession>
<comment type="subcellular location">
    <subcellularLocation>
        <location evidence="1">Cell membrane</location>
        <topology evidence="1">Multi-pass membrane protein</topology>
    </subcellularLocation>
</comment>
<evidence type="ECO:0000256" key="2">
    <source>
        <dbReference type="ARBA" id="ARBA00022475"/>
    </source>
</evidence>
<protein>
    <submittedName>
        <fullName evidence="8">Type II secretion system F family protein</fullName>
    </submittedName>
</protein>
<feature type="transmembrane region" description="Helical" evidence="6">
    <location>
        <begin position="269"/>
        <end position="288"/>
    </location>
</feature>
<sequence>MLSDLLGNGVILISVLVFVAVLLMLESAFLLWRSSNGAAARKLRERVDAFAPSSGQNVRHLFRDGGSAGAQVFDAAIRRSKAGRSLEDRISQAGLRLSSSAIVLWSVLLGAAGWFLPDLVLPGFVASLFTAIAMGSVPIVYVQWKRSRRLRNLERQLPDALDLIARALRAGHAFSAALKMAGDELPEPIASEFRAVHDEVAYGITLEEALTNFSDRIPVMDVRYFVVAVLVQRESGGNLTEILSNLSRLIRERFKLFARVRVLSAEGRLSGWVMGLLPFGLAALLNFFNPKFMSPLWTDPIGITITQYVLVVMAVGAILLRRITQIRV</sequence>
<keyword evidence="2" id="KW-1003">Cell membrane</keyword>
<name>A0A4Z0BDY8_9BURK</name>
<feature type="transmembrane region" description="Helical" evidence="6">
    <location>
        <begin position="121"/>
        <end position="142"/>
    </location>
</feature>
<evidence type="ECO:0000256" key="3">
    <source>
        <dbReference type="ARBA" id="ARBA00022692"/>
    </source>
</evidence>
<feature type="transmembrane region" description="Helical" evidence="6">
    <location>
        <begin position="300"/>
        <end position="320"/>
    </location>
</feature>
<dbReference type="InterPro" id="IPR018076">
    <property type="entry name" value="T2SS_GspF_dom"/>
</dbReference>
<evidence type="ECO:0000313" key="9">
    <source>
        <dbReference type="Proteomes" id="UP000297564"/>
    </source>
</evidence>
<dbReference type="GO" id="GO:0005886">
    <property type="term" value="C:plasma membrane"/>
    <property type="evidence" value="ECO:0007669"/>
    <property type="project" value="UniProtKB-SubCell"/>
</dbReference>
<keyword evidence="4 6" id="KW-1133">Transmembrane helix</keyword>
<keyword evidence="9" id="KW-1185">Reference proteome</keyword>
<feature type="transmembrane region" description="Helical" evidence="6">
    <location>
        <begin position="6"/>
        <end position="32"/>
    </location>
</feature>
<keyword evidence="3 6" id="KW-0812">Transmembrane</keyword>
<evidence type="ECO:0000256" key="1">
    <source>
        <dbReference type="ARBA" id="ARBA00004651"/>
    </source>
</evidence>
<dbReference type="PANTHER" id="PTHR35007:SF1">
    <property type="entry name" value="PILUS ASSEMBLY PROTEIN"/>
    <property type="match status" value="1"/>
</dbReference>
<evidence type="ECO:0000256" key="4">
    <source>
        <dbReference type="ARBA" id="ARBA00022989"/>
    </source>
</evidence>
<feature type="domain" description="Type II secretion system protein GspF" evidence="7">
    <location>
        <begin position="161"/>
        <end position="284"/>
    </location>
</feature>
<evidence type="ECO:0000256" key="5">
    <source>
        <dbReference type="ARBA" id="ARBA00023136"/>
    </source>
</evidence>
<gene>
    <name evidence="8" type="ORF">EZ242_19720</name>
</gene>
<dbReference type="OrthoDB" id="597333at2"/>
<dbReference type="Pfam" id="PF00482">
    <property type="entry name" value="T2SSF"/>
    <property type="match status" value="1"/>
</dbReference>
<dbReference type="Gene3D" id="1.20.81.30">
    <property type="entry name" value="Type II secretion system (T2SS), domain F"/>
    <property type="match status" value="1"/>
</dbReference>
<organism evidence="8 9">
    <name type="scientific">Ramlibacter rhizophilus</name>
    <dbReference type="NCBI Taxonomy" id="1781167"/>
    <lineage>
        <taxon>Bacteria</taxon>
        <taxon>Pseudomonadati</taxon>
        <taxon>Pseudomonadota</taxon>
        <taxon>Betaproteobacteria</taxon>
        <taxon>Burkholderiales</taxon>
        <taxon>Comamonadaceae</taxon>
        <taxon>Ramlibacter</taxon>
    </lineage>
</organism>
<dbReference type="InterPro" id="IPR042094">
    <property type="entry name" value="T2SS_GspF_sf"/>
</dbReference>
<evidence type="ECO:0000256" key="6">
    <source>
        <dbReference type="SAM" id="Phobius"/>
    </source>
</evidence>
<dbReference type="RefSeq" id="WP_135286912.1">
    <property type="nucleotide sequence ID" value="NZ_SMLL01000008.1"/>
</dbReference>
<feature type="transmembrane region" description="Helical" evidence="6">
    <location>
        <begin position="94"/>
        <end position="115"/>
    </location>
</feature>